<dbReference type="GO" id="GO:0034355">
    <property type="term" value="P:NAD+ biosynthetic process via the salvage pathway"/>
    <property type="evidence" value="ECO:0007669"/>
    <property type="project" value="TreeGrafter"/>
</dbReference>
<dbReference type="SUPFAM" id="SSF51690">
    <property type="entry name" value="Nicotinate/Quinolinate PRTase C-terminal domain-like"/>
    <property type="match status" value="1"/>
</dbReference>
<evidence type="ECO:0000256" key="5">
    <source>
        <dbReference type="ARBA" id="ARBA00022598"/>
    </source>
</evidence>
<dbReference type="FunFam" id="3.20.140.10:FF:000017">
    <property type="entry name" value="Nicotinate phosphoribosyltransferase"/>
    <property type="match status" value="1"/>
</dbReference>
<keyword evidence="4" id="KW-0597">Phosphoprotein</keyword>
<evidence type="ECO:0000256" key="7">
    <source>
        <dbReference type="ARBA" id="ARBA00048668"/>
    </source>
</evidence>
<dbReference type="OrthoDB" id="193380at2759"/>
<evidence type="ECO:0000256" key="2">
    <source>
        <dbReference type="ARBA" id="ARBA00010897"/>
    </source>
</evidence>
<keyword evidence="6 8" id="KW-0662">Pyridine nucleotide biosynthesis</keyword>
<feature type="domain" description="Nicotinate/nicotinamide phosphoribosyltransferase" evidence="9">
    <location>
        <begin position="188"/>
        <end position="448"/>
    </location>
</feature>
<dbReference type="GO" id="GO:0004516">
    <property type="term" value="F:nicotinate phosphoribosyltransferase activity"/>
    <property type="evidence" value="ECO:0007669"/>
    <property type="project" value="UniProtKB-UniRule"/>
</dbReference>
<dbReference type="InterPro" id="IPR036068">
    <property type="entry name" value="Nicotinate_pribotase-like_C"/>
</dbReference>
<dbReference type="InterPro" id="IPR006406">
    <property type="entry name" value="Nic_PRibTrfase"/>
</dbReference>
<dbReference type="InterPro" id="IPR040727">
    <property type="entry name" value="NAPRTase_N"/>
</dbReference>
<dbReference type="Proteomes" id="UP000199727">
    <property type="component" value="Unassembled WGS sequence"/>
</dbReference>
<dbReference type="PIRSF" id="PIRSF000484">
    <property type="entry name" value="NAPRT"/>
    <property type="match status" value="1"/>
</dbReference>
<evidence type="ECO:0000259" key="9">
    <source>
        <dbReference type="Pfam" id="PF04095"/>
    </source>
</evidence>
<dbReference type="InterPro" id="IPR041525">
    <property type="entry name" value="N/Namide_PRibTrfase"/>
</dbReference>
<comment type="function">
    <text evidence="8">Catalyzes the synthesis of beta-nicotinate D-ribonucleotide from nicotinate and 5-phospho-D-ribose 1-phosphate at the expense of ATP.</text>
</comment>
<gene>
    <name evidence="11" type="ORF">C361_02524</name>
</gene>
<comment type="similarity">
    <text evidence="2 8">Belongs to the NAPRTase family.</text>
</comment>
<dbReference type="PANTHER" id="PTHR11098:SF1">
    <property type="entry name" value="NICOTINATE PHOSPHORIBOSYLTRANSFERASE"/>
    <property type="match status" value="1"/>
</dbReference>
<keyword evidence="11" id="KW-0808">Transferase</keyword>
<comment type="catalytic activity">
    <reaction evidence="7 8">
        <text>5-phospho-alpha-D-ribose 1-diphosphate + nicotinate + ATP + H2O = nicotinate beta-D-ribonucleotide + ADP + phosphate + diphosphate</text>
        <dbReference type="Rhea" id="RHEA:36163"/>
        <dbReference type="ChEBI" id="CHEBI:15377"/>
        <dbReference type="ChEBI" id="CHEBI:30616"/>
        <dbReference type="ChEBI" id="CHEBI:32544"/>
        <dbReference type="ChEBI" id="CHEBI:33019"/>
        <dbReference type="ChEBI" id="CHEBI:43474"/>
        <dbReference type="ChEBI" id="CHEBI:57502"/>
        <dbReference type="ChEBI" id="CHEBI:58017"/>
        <dbReference type="ChEBI" id="CHEBI:456216"/>
        <dbReference type="EC" id="6.3.4.21"/>
    </reaction>
</comment>
<accession>A0A854QH02</accession>
<dbReference type="Pfam" id="PF04095">
    <property type="entry name" value="NAPRTase"/>
    <property type="match status" value="1"/>
</dbReference>
<dbReference type="PANTHER" id="PTHR11098">
    <property type="entry name" value="NICOTINATE PHOSPHORIBOSYLTRANSFERASE"/>
    <property type="match status" value="1"/>
</dbReference>
<protein>
    <recommendedName>
        <fullName evidence="3 8">Nicotinate phosphoribosyltransferase</fullName>
        <ecNumber evidence="3 8">6.3.4.21</ecNumber>
    </recommendedName>
</protein>
<keyword evidence="5 8" id="KW-0436">Ligase</keyword>
<dbReference type="Pfam" id="PF17767">
    <property type="entry name" value="NAPRTase_N"/>
    <property type="match status" value="1"/>
</dbReference>
<dbReference type="UniPathway" id="UPA00253">
    <property type="reaction ID" value="UER00457"/>
</dbReference>
<dbReference type="EMBL" id="AMKT01000034">
    <property type="protein sequence ID" value="OXG23976.1"/>
    <property type="molecule type" value="Genomic_DNA"/>
</dbReference>
<dbReference type="GO" id="GO:0005829">
    <property type="term" value="C:cytosol"/>
    <property type="evidence" value="ECO:0007669"/>
    <property type="project" value="TreeGrafter"/>
</dbReference>
<comment type="pathway">
    <text evidence="1 8">Cofactor biosynthesis; NAD(+) biosynthesis; nicotinate D-ribonucleotide from nicotinate: step 1/1.</text>
</comment>
<evidence type="ECO:0000256" key="8">
    <source>
        <dbReference type="RuleBase" id="RU003838"/>
    </source>
</evidence>
<evidence type="ECO:0000259" key="10">
    <source>
        <dbReference type="Pfam" id="PF17767"/>
    </source>
</evidence>
<organism evidence="11 12">
    <name type="scientific">Cryptococcus neoformans Tu259-1</name>
    <dbReference type="NCBI Taxonomy" id="1230072"/>
    <lineage>
        <taxon>Eukaryota</taxon>
        <taxon>Fungi</taxon>
        <taxon>Dikarya</taxon>
        <taxon>Basidiomycota</taxon>
        <taxon>Agaricomycotina</taxon>
        <taxon>Tremellomycetes</taxon>
        <taxon>Tremellales</taxon>
        <taxon>Cryptococcaceae</taxon>
        <taxon>Cryptococcus</taxon>
        <taxon>Cryptococcus neoformans species complex</taxon>
    </lineage>
</organism>
<evidence type="ECO:0000256" key="4">
    <source>
        <dbReference type="ARBA" id="ARBA00022553"/>
    </source>
</evidence>
<dbReference type="InterPro" id="IPR007229">
    <property type="entry name" value="Nic_PRibTrfase-Fam"/>
</dbReference>
<dbReference type="AlphaFoldDB" id="A0A854QH02"/>
<reference evidence="11 12" key="1">
    <citation type="submission" date="2017-06" db="EMBL/GenBank/DDBJ databases">
        <title>Global population genomics of the pathogenic fungus Cryptococcus neoformans var. grubii.</title>
        <authorList>
            <person name="Cuomo C."/>
            <person name="Litvintseva A."/>
            <person name="Chen Y."/>
            <person name="Young S."/>
            <person name="Zeng Q."/>
            <person name="Chapman S."/>
            <person name="Gujja S."/>
            <person name="Saif S."/>
            <person name="Birren B."/>
        </authorList>
    </citation>
    <scope>NUCLEOTIDE SEQUENCE [LARGE SCALE GENOMIC DNA]</scope>
    <source>
        <strain evidence="11 12">Tu259-1</strain>
    </source>
</reference>
<evidence type="ECO:0000313" key="12">
    <source>
        <dbReference type="Proteomes" id="UP000199727"/>
    </source>
</evidence>
<dbReference type="Gene3D" id="3.20.140.10">
    <property type="entry name" value="nicotinate phosphoribosyltransferase"/>
    <property type="match status" value="1"/>
</dbReference>
<comment type="caution">
    <text evidence="11">The sequence shown here is derived from an EMBL/GenBank/DDBJ whole genome shotgun (WGS) entry which is preliminary data.</text>
</comment>
<comment type="PTM">
    <text evidence="8">Transiently phosphorylated on a His residue during the reaction cycle. Phosphorylation strongly increases the affinity for substrates and increases the rate of nicotinate D-ribonucleotide production. Dephosphorylation regenerates the low-affinity form of the enzyme, leading to product release.</text>
</comment>
<dbReference type="GO" id="GO:0016757">
    <property type="term" value="F:glycosyltransferase activity"/>
    <property type="evidence" value="ECO:0007669"/>
    <property type="project" value="UniProtKB-KW"/>
</dbReference>
<evidence type="ECO:0000256" key="3">
    <source>
        <dbReference type="ARBA" id="ARBA00013236"/>
    </source>
</evidence>
<sequence length="453" mass="50922">MPDSLHLPIDDVHVPFSILDTDLYKLTMQNAVLHHFSDAHVVIKFTNRSPQMLFSKECFDWVQQRVNDLSKLKLAPEERKELSKACPYFSESYLDYLSNMQLDPVKQVKLTFISQGSNEKGEEMGEIGCVIEGPWKDTILYEVPIMAILSEGYFKFVDTDWDYDGQFERAKKKALDLLNPPAPTTSLSFSEFGTRRRRSFKAQDIVLRGLIAGYEEYKSKGGNQGILSGTSNVYLALKYGLNPVGTIAHEWIMAIGATYEYRGANGRAMDMWEEVYPPGTRFSSPLTMLTDTYTAAIFFEDFMSDPARALRWAVLRQDSGDAFKFVEDAKKVWKTIEDKAGLKRDIGANGEEEVAKGKKVIFSDGLDVEKAIKLQQGCDKIGMAASFGIGTDLTNDFRKASDPSQKSKALNMVIKLNKINGKDCIKLSDDKGKHTGSLEEVRKAQQELGIEKN</sequence>
<evidence type="ECO:0000313" key="11">
    <source>
        <dbReference type="EMBL" id="OXG23976.1"/>
    </source>
</evidence>
<dbReference type="EC" id="6.3.4.21" evidence="3 8"/>
<keyword evidence="11" id="KW-0328">Glycosyltransferase</keyword>
<name>A0A854QH02_CRYNE</name>
<feature type="domain" description="Nicotinate phosphoribosyltransferase N-terminal" evidence="10">
    <location>
        <begin position="19"/>
        <end position="150"/>
    </location>
</feature>
<proteinExistence type="inferred from homology"/>
<evidence type="ECO:0000256" key="1">
    <source>
        <dbReference type="ARBA" id="ARBA00004952"/>
    </source>
</evidence>
<evidence type="ECO:0000256" key="6">
    <source>
        <dbReference type="ARBA" id="ARBA00022642"/>
    </source>
</evidence>
<dbReference type="NCBIfam" id="TIGR01514">
    <property type="entry name" value="NAPRTase"/>
    <property type="match status" value="1"/>
</dbReference>
<dbReference type="SUPFAM" id="SSF54675">
    <property type="entry name" value="Nicotinate/Quinolinate PRTase N-terminal domain-like"/>
    <property type="match status" value="1"/>
</dbReference>